<evidence type="ECO:0000313" key="3">
    <source>
        <dbReference type="EMBL" id="ADB75985.1"/>
    </source>
</evidence>
<organism evidence="3 4">
    <name type="scientific">Geodermatophilus obscurus (strain ATCC 25078 / DSM 43160 / JCM 3152 / CCUG 61914 / KCC A-0152 / KCTC 9177 / NBRC 13315 / NRRL B-3577 / G-20)</name>
    <dbReference type="NCBI Taxonomy" id="526225"/>
    <lineage>
        <taxon>Bacteria</taxon>
        <taxon>Bacillati</taxon>
        <taxon>Actinomycetota</taxon>
        <taxon>Actinomycetes</taxon>
        <taxon>Geodermatophilales</taxon>
        <taxon>Geodermatophilaceae</taxon>
        <taxon>Geodermatophilus</taxon>
    </lineage>
</organism>
<feature type="signal peptide" evidence="2">
    <location>
        <begin position="1"/>
        <end position="15"/>
    </location>
</feature>
<dbReference type="OrthoDB" id="5187820at2"/>
<keyword evidence="2" id="KW-0732">Signal</keyword>
<evidence type="ECO:0000256" key="1">
    <source>
        <dbReference type="SAM" id="MobiDB-lite"/>
    </source>
</evidence>
<dbReference type="Proteomes" id="UP000001382">
    <property type="component" value="Chromosome"/>
</dbReference>
<sequence length="290" mass="29920">MLVVAVLGLALWAGATVVGDPSGSTPRAGSAAPGPSAGPAPVSLPPLPAVARMPDEQLRATISDLEDLEEQDPGAAGPAVDEVLDHLRQVEVLGGGEQRSTAVAAHDAISAAVADGALAPTVGQRVQEVLAGMVRPNRLIDLVQTVDADPPAVGPAGPGLVDPFTALDHEVPADRTAERAAELLADVRDAAARGELSQVFADAAVPTLEQLADPEPDRALRDLLARAEQDPEVIGPAQDEVLTSLRAIAELPVYPQGNEVAELLQLVRQDDGVTPAFRDAAVPVLVPMYR</sequence>
<feature type="region of interest" description="Disordered" evidence="1">
    <location>
        <begin position="18"/>
        <end position="47"/>
    </location>
</feature>
<reference evidence="3 4" key="1">
    <citation type="journal article" date="2010" name="Stand. Genomic Sci.">
        <title>Complete genome sequence of Geodermatophilus obscurus type strain (G-20).</title>
        <authorList>
            <person name="Ivanova N."/>
            <person name="Sikorski J."/>
            <person name="Jando M."/>
            <person name="Munk C."/>
            <person name="Lapidus A."/>
            <person name="Glavina Del Rio T."/>
            <person name="Copeland A."/>
            <person name="Tice H."/>
            <person name="Cheng J.-F."/>
            <person name="Lucas S."/>
            <person name="Chen F."/>
            <person name="Nolan M."/>
            <person name="Bruce D."/>
            <person name="Goodwin L."/>
            <person name="Pitluck S."/>
            <person name="Mavromatis K."/>
            <person name="Mikhailova N."/>
            <person name="Pati A."/>
            <person name="Chen A."/>
            <person name="Palaniappan K."/>
            <person name="Land M."/>
            <person name="Hauser L."/>
            <person name="Chang Y.-J."/>
            <person name="Jeffries C.D."/>
            <person name="Meincke L."/>
            <person name="Brettin T."/>
            <person name="Detter J.C."/>
            <person name="Detter J.C."/>
            <person name="Rohde M."/>
            <person name="Goeker M."/>
            <person name="Bristow J."/>
            <person name="Eisen J.A."/>
            <person name="Markowitz V."/>
            <person name="Hugenholtz P."/>
            <person name="Kyrpides N.C."/>
            <person name="Klenk H.-P."/>
        </authorList>
    </citation>
    <scope>NUCLEOTIDE SEQUENCE [LARGE SCALE GENOMIC DNA]</scope>
    <source>
        <strain evidence="4">ATCC 25078 / DSM 43160 / JCM 3152 / KCC A-0152 / KCTC 9177 / NBRC 13315 / NRRL B-3577 / G-20</strain>
    </source>
</reference>
<dbReference type="HOGENOM" id="CLU_958972_0_0_11"/>
<feature type="chain" id="PRO_5039196703" description="Secreted protein" evidence="2">
    <location>
        <begin position="16"/>
        <end position="290"/>
    </location>
</feature>
<accession>D2SAV0</accession>
<feature type="compositionally biased region" description="Pro residues" evidence="1">
    <location>
        <begin position="36"/>
        <end position="47"/>
    </location>
</feature>
<reference evidence="4" key="2">
    <citation type="submission" date="2010-01" db="EMBL/GenBank/DDBJ databases">
        <title>The complete genome of Geodermatophilus obscurus DSM 43160.</title>
        <authorList>
            <consortium name="US DOE Joint Genome Institute (JGI-PGF)"/>
            <person name="Lucas S."/>
            <person name="Copeland A."/>
            <person name="Lapidus A."/>
            <person name="Glavina del Rio T."/>
            <person name="Dalin E."/>
            <person name="Tice H."/>
            <person name="Bruce D."/>
            <person name="Goodwin L."/>
            <person name="Pitluck S."/>
            <person name="Kyrpides N."/>
            <person name="Mavromatis K."/>
            <person name="Ivanova N."/>
            <person name="Munk A.C."/>
            <person name="Brettin T."/>
            <person name="Detter J.C."/>
            <person name="Han C."/>
            <person name="Larimer F."/>
            <person name="Land M."/>
            <person name="Hauser L."/>
            <person name="Markowitz V."/>
            <person name="Cheng J.-F."/>
            <person name="Hugenholtz P."/>
            <person name="Woyke T."/>
            <person name="Wu D."/>
            <person name="Jando M."/>
            <person name="Schneider S."/>
            <person name="Klenk H.-P."/>
            <person name="Eisen J.A."/>
        </authorList>
    </citation>
    <scope>NUCLEOTIDE SEQUENCE [LARGE SCALE GENOMIC DNA]</scope>
    <source>
        <strain evidence="4">ATCC 25078 / DSM 43160 / JCM 3152 / KCC A-0152 / KCTC 9177 / NBRC 13315 / NRRL B-3577 / G-20</strain>
    </source>
</reference>
<evidence type="ECO:0000256" key="2">
    <source>
        <dbReference type="SAM" id="SignalP"/>
    </source>
</evidence>
<evidence type="ECO:0000313" key="4">
    <source>
        <dbReference type="Proteomes" id="UP000001382"/>
    </source>
</evidence>
<dbReference type="EMBL" id="CP001867">
    <property type="protein sequence ID" value="ADB75985.1"/>
    <property type="molecule type" value="Genomic_DNA"/>
</dbReference>
<dbReference type="AlphaFoldDB" id="D2SAV0"/>
<evidence type="ECO:0008006" key="5">
    <source>
        <dbReference type="Google" id="ProtNLM"/>
    </source>
</evidence>
<dbReference type="RefSeq" id="WP_012949415.1">
    <property type="nucleotide sequence ID" value="NC_013757.1"/>
</dbReference>
<dbReference type="KEGG" id="gob:Gobs_3383"/>
<gene>
    <name evidence="3" type="ordered locus">Gobs_3383</name>
</gene>
<feature type="compositionally biased region" description="Low complexity" evidence="1">
    <location>
        <begin position="18"/>
        <end position="35"/>
    </location>
</feature>
<proteinExistence type="predicted"/>
<keyword evidence="4" id="KW-1185">Reference proteome</keyword>
<protein>
    <recommendedName>
        <fullName evidence="5">Secreted protein</fullName>
    </recommendedName>
</protein>
<name>D2SAV0_GEOOG</name>